<reference evidence="1 2" key="1">
    <citation type="journal article" date="2019" name="Nat. Ecol. Evol.">
        <title>Megaphylogeny resolves global patterns of mushroom evolution.</title>
        <authorList>
            <person name="Varga T."/>
            <person name="Krizsan K."/>
            <person name="Foldi C."/>
            <person name="Dima B."/>
            <person name="Sanchez-Garcia M."/>
            <person name="Sanchez-Ramirez S."/>
            <person name="Szollosi G.J."/>
            <person name="Szarkandi J.G."/>
            <person name="Papp V."/>
            <person name="Albert L."/>
            <person name="Andreopoulos W."/>
            <person name="Angelini C."/>
            <person name="Antonin V."/>
            <person name="Barry K.W."/>
            <person name="Bougher N.L."/>
            <person name="Buchanan P."/>
            <person name="Buyck B."/>
            <person name="Bense V."/>
            <person name="Catcheside P."/>
            <person name="Chovatia M."/>
            <person name="Cooper J."/>
            <person name="Damon W."/>
            <person name="Desjardin D."/>
            <person name="Finy P."/>
            <person name="Geml J."/>
            <person name="Haridas S."/>
            <person name="Hughes K."/>
            <person name="Justo A."/>
            <person name="Karasinski D."/>
            <person name="Kautmanova I."/>
            <person name="Kiss B."/>
            <person name="Kocsube S."/>
            <person name="Kotiranta H."/>
            <person name="LaButti K.M."/>
            <person name="Lechner B.E."/>
            <person name="Liimatainen K."/>
            <person name="Lipzen A."/>
            <person name="Lukacs Z."/>
            <person name="Mihaltcheva S."/>
            <person name="Morgado L.N."/>
            <person name="Niskanen T."/>
            <person name="Noordeloos M.E."/>
            <person name="Ohm R.A."/>
            <person name="Ortiz-Santana B."/>
            <person name="Ovrebo C."/>
            <person name="Racz N."/>
            <person name="Riley R."/>
            <person name="Savchenko A."/>
            <person name="Shiryaev A."/>
            <person name="Soop K."/>
            <person name="Spirin V."/>
            <person name="Szebenyi C."/>
            <person name="Tomsovsky M."/>
            <person name="Tulloss R.E."/>
            <person name="Uehling J."/>
            <person name="Grigoriev I.V."/>
            <person name="Vagvolgyi C."/>
            <person name="Papp T."/>
            <person name="Martin F.M."/>
            <person name="Miettinen O."/>
            <person name="Hibbett D.S."/>
            <person name="Nagy L.G."/>
        </authorList>
    </citation>
    <scope>NUCLEOTIDE SEQUENCE [LARGE SCALE GENOMIC DNA]</scope>
    <source>
        <strain evidence="1 2">NL-1719</strain>
    </source>
</reference>
<sequence>MIDIICSFPPPQDHPPSLPTRELKELRDKNEANDKVNDELRDRNEAKDRVNETLKDIEALWKKSEVQDEALRKEIKALKTNKENDEKLKGFVKGWEQEIDNLKTANDQLKQRITEALRPERNRLRDHLSLTAFAENIHNRIKDEFGLL</sequence>
<name>A0ACD3BA85_9AGAR</name>
<organism evidence="1 2">
    <name type="scientific">Pluteus cervinus</name>
    <dbReference type="NCBI Taxonomy" id="181527"/>
    <lineage>
        <taxon>Eukaryota</taxon>
        <taxon>Fungi</taxon>
        <taxon>Dikarya</taxon>
        <taxon>Basidiomycota</taxon>
        <taxon>Agaricomycotina</taxon>
        <taxon>Agaricomycetes</taxon>
        <taxon>Agaricomycetidae</taxon>
        <taxon>Agaricales</taxon>
        <taxon>Pluteineae</taxon>
        <taxon>Pluteaceae</taxon>
        <taxon>Pluteus</taxon>
    </lineage>
</organism>
<dbReference type="Proteomes" id="UP000308600">
    <property type="component" value="Unassembled WGS sequence"/>
</dbReference>
<evidence type="ECO:0000313" key="2">
    <source>
        <dbReference type="Proteomes" id="UP000308600"/>
    </source>
</evidence>
<protein>
    <submittedName>
        <fullName evidence="1">Uncharacterized protein</fullName>
    </submittedName>
</protein>
<dbReference type="EMBL" id="ML208266">
    <property type="protein sequence ID" value="TFK74831.1"/>
    <property type="molecule type" value="Genomic_DNA"/>
</dbReference>
<keyword evidence="2" id="KW-1185">Reference proteome</keyword>
<evidence type="ECO:0000313" key="1">
    <source>
        <dbReference type="EMBL" id="TFK74831.1"/>
    </source>
</evidence>
<proteinExistence type="predicted"/>
<gene>
    <name evidence="1" type="ORF">BDN72DRAFT_874984</name>
</gene>
<accession>A0ACD3BA85</accession>